<dbReference type="EMBL" id="JBELOE010000259">
    <property type="protein sequence ID" value="MER2493261.1"/>
    <property type="molecule type" value="Genomic_DNA"/>
</dbReference>
<feature type="binding site" evidence="1">
    <location>
        <position position="183"/>
    </location>
    <ligand>
        <name>S-adenosyl-L-methionine</name>
        <dbReference type="ChEBI" id="CHEBI:59789"/>
    </ligand>
</feature>
<keyword evidence="1" id="KW-0949">S-adenosyl-L-methionine</keyword>
<feature type="binding site" evidence="1">
    <location>
        <begin position="126"/>
        <end position="127"/>
    </location>
    <ligand>
        <name>S-adenosyl-L-methionine</name>
        <dbReference type="ChEBI" id="CHEBI:59789"/>
    </ligand>
</feature>
<keyword evidence="3" id="KW-1185">Reference proteome</keyword>
<organism evidence="2 3">
    <name type="scientific">Catenovulum sediminis</name>
    <dbReference type="NCBI Taxonomy" id="1740262"/>
    <lineage>
        <taxon>Bacteria</taxon>
        <taxon>Pseudomonadati</taxon>
        <taxon>Pseudomonadota</taxon>
        <taxon>Gammaproteobacteria</taxon>
        <taxon>Alteromonadales</taxon>
        <taxon>Alteromonadaceae</taxon>
        <taxon>Catenovulum</taxon>
    </lineage>
</organism>
<proteinExistence type="inferred from homology"/>
<evidence type="ECO:0000313" key="3">
    <source>
        <dbReference type="Proteomes" id="UP001467690"/>
    </source>
</evidence>
<dbReference type="Proteomes" id="UP001467690">
    <property type="component" value="Unassembled WGS sequence"/>
</dbReference>
<evidence type="ECO:0000313" key="2">
    <source>
        <dbReference type="EMBL" id="MER2493261.1"/>
    </source>
</evidence>
<dbReference type="InterPro" id="IPR029063">
    <property type="entry name" value="SAM-dependent_MTases_sf"/>
</dbReference>
<keyword evidence="1 2" id="KW-0489">Methyltransferase</keyword>
<name>A0ABV1RJZ0_9ALTE</name>
<keyword evidence="1" id="KW-0698">rRNA processing</keyword>
<keyword evidence="1" id="KW-0808">Transferase</keyword>
<dbReference type="Pfam" id="PF04445">
    <property type="entry name" value="SAM_MT"/>
    <property type="match status" value="1"/>
</dbReference>
<feature type="binding site" evidence="1">
    <location>
        <begin position="110"/>
        <end position="111"/>
    </location>
    <ligand>
        <name>S-adenosyl-L-methionine</name>
        <dbReference type="ChEBI" id="CHEBI:59789"/>
    </ligand>
</feature>
<accession>A0ABV1RJZ0</accession>
<dbReference type="EC" id="2.1.1.242" evidence="1"/>
<keyword evidence="1" id="KW-0963">Cytoplasm</keyword>
<comment type="similarity">
    <text evidence="1">Belongs to the methyltransferase superfamily. RsmJ family.</text>
</comment>
<comment type="subcellular location">
    <subcellularLocation>
        <location evidence="1">Cytoplasm</location>
    </subcellularLocation>
</comment>
<gene>
    <name evidence="1" type="primary">rsmJ</name>
    <name evidence="2" type="ORF">ABS311_15385</name>
</gene>
<reference evidence="2 3" key="1">
    <citation type="submission" date="2024-06" db="EMBL/GenBank/DDBJ databases">
        <authorList>
            <person name="Chen R.Y."/>
        </authorList>
    </citation>
    <scope>NUCLEOTIDE SEQUENCE [LARGE SCALE GENOMIC DNA]</scope>
    <source>
        <strain evidence="2 3">D2</strain>
    </source>
</reference>
<sequence length="261" mass="29075">MSEYKMPDPNTSIISTETNNLYINALAERFSLSVNNHSNHEFQLIWQEGSLRLIQTSLPKQGAIWVDFTGASAVYRRQQVSIKSEVIARAVGIKANYRPSVLDATAGLGRDGFVLASMGCQVCYLERHPVVAALLFDGIQRALRDAEIGDWAKQHLDFMHGNSADVGWLAAHIKHQPDVVYLDPMFPHKKKSAAVKKEMKSFQSLVGADSDADNLLPAALTIAKQRVVVKRPDYAGFLNQQAPDVSLKSKKHRFDVYLIQN</sequence>
<dbReference type="GO" id="GO:0032259">
    <property type="term" value="P:methylation"/>
    <property type="evidence" value="ECO:0007669"/>
    <property type="project" value="UniProtKB-KW"/>
</dbReference>
<comment type="caution">
    <text evidence="2">The sequence shown here is derived from an EMBL/GenBank/DDBJ whole genome shotgun (WGS) entry which is preliminary data.</text>
</comment>
<protein>
    <recommendedName>
        <fullName evidence="1">Ribosomal RNA small subunit methyltransferase J</fullName>
        <ecNumber evidence="1">2.1.1.242</ecNumber>
    </recommendedName>
    <alternativeName>
        <fullName evidence="1">16S rRNA m2G1516 methyltransferase</fullName>
    </alternativeName>
    <alternativeName>
        <fullName evidence="1">rRNA (guanine-N(2)-)-methyltransferase</fullName>
    </alternativeName>
</protein>
<dbReference type="HAMAP" id="MF_01523">
    <property type="entry name" value="16SrRNA_methyltr_J"/>
    <property type="match status" value="1"/>
</dbReference>
<evidence type="ECO:0000256" key="1">
    <source>
        <dbReference type="HAMAP-Rule" id="MF_01523"/>
    </source>
</evidence>
<dbReference type="SUPFAM" id="SSF53335">
    <property type="entry name" value="S-adenosyl-L-methionine-dependent methyltransferases"/>
    <property type="match status" value="1"/>
</dbReference>
<dbReference type="GO" id="GO:0008168">
    <property type="term" value="F:methyltransferase activity"/>
    <property type="evidence" value="ECO:0007669"/>
    <property type="project" value="UniProtKB-KW"/>
</dbReference>
<comment type="caution">
    <text evidence="1">Lacks conserved residue(s) required for the propagation of feature annotation.</text>
</comment>
<dbReference type="PANTHER" id="PTHR36112:SF1">
    <property type="entry name" value="RIBOSOMAL RNA SMALL SUBUNIT METHYLTRANSFERASE J"/>
    <property type="match status" value="1"/>
</dbReference>
<dbReference type="PANTHER" id="PTHR36112">
    <property type="entry name" value="RIBOSOMAL RNA SMALL SUBUNIT METHYLTRANSFERASE J"/>
    <property type="match status" value="1"/>
</dbReference>
<comment type="function">
    <text evidence="1">Specifically methylates the guanosine in position 1516 of 16S rRNA.</text>
</comment>
<dbReference type="InterPro" id="IPR007536">
    <property type="entry name" value="16SrRNA_methylTrfase_J"/>
</dbReference>
<comment type="catalytic activity">
    <reaction evidence="1">
        <text>guanosine(1516) in 16S rRNA + S-adenosyl-L-methionine = N(2)-methylguanosine(1516) in 16S rRNA + S-adenosyl-L-homocysteine + H(+)</text>
        <dbReference type="Rhea" id="RHEA:43220"/>
        <dbReference type="Rhea" id="RHEA-COMP:10412"/>
        <dbReference type="Rhea" id="RHEA-COMP:10413"/>
        <dbReference type="ChEBI" id="CHEBI:15378"/>
        <dbReference type="ChEBI" id="CHEBI:57856"/>
        <dbReference type="ChEBI" id="CHEBI:59789"/>
        <dbReference type="ChEBI" id="CHEBI:74269"/>
        <dbReference type="ChEBI" id="CHEBI:74481"/>
        <dbReference type="EC" id="2.1.1.242"/>
    </reaction>
</comment>
<dbReference type="Gene3D" id="3.40.50.150">
    <property type="entry name" value="Vaccinia Virus protein VP39"/>
    <property type="match status" value="1"/>
</dbReference>